<feature type="transmembrane region" description="Helical" evidence="5">
    <location>
        <begin position="69"/>
        <end position="92"/>
    </location>
</feature>
<keyword evidence="5" id="KW-0813">Transport</keyword>
<evidence type="ECO:0000256" key="5">
    <source>
        <dbReference type="RuleBase" id="RU363032"/>
    </source>
</evidence>
<dbReference type="AlphaFoldDB" id="A0AAE4Z9V4"/>
<dbReference type="GO" id="GO:0005315">
    <property type="term" value="F:phosphate transmembrane transporter activity"/>
    <property type="evidence" value="ECO:0007669"/>
    <property type="project" value="InterPro"/>
</dbReference>
<name>A0AAE4Z9V4_9BACT</name>
<sequence length="297" mass="31666">MALSKGRAWRERGIRGLLLACGLVSILTTAGIVIVLVWESIGFFAEVSPWEFLTGTRWTPLFRPQHFGVLPLVAGSFLVAVGASLIALPVGLSAAIYLAEYAPDRARSILKPVLEVLAGVPTVVYGYFALTFITPVIRTILPSTGVFNAASAAIVVGIMIIPMVASLSEDALRSVPRSLREASLGLGATKYETVTRVVVPASLSGIIASFILAISRAIGETMAVTLAAGATPKLTLNPLESIQTMTAYIVQVSLGDTPFGSIEYRTIFAVGLLLFVITLSLNILSRAVLKRFREVYE</sequence>
<dbReference type="PROSITE" id="PS50928">
    <property type="entry name" value="ABC_TM1"/>
    <property type="match status" value="1"/>
</dbReference>
<comment type="similarity">
    <text evidence="6">Belongs to the binding-protein-dependent transport system permease family. CysTW subfamily.</text>
</comment>
<protein>
    <recommendedName>
        <fullName evidence="6">Phosphate transport system permease protein</fullName>
    </recommendedName>
</protein>
<dbReference type="Proteomes" id="UP000702544">
    <property type="component" value="Unassembled WGS sequence"/>
</dbReference>
<dbReference type="PANTHER" id="PTHR42727:SF1">
    <property type="entry name" value="PHOSPHATE TRANSPORT SYSTEM PERMEASE"/>
    <property type="match status" value="1"/>
</dbReference>
<evidence type="ECO:0000313" key="9">
    <source>
        <dbReference type="Proteomes" id="UP000702544"/>
    </source>
</evidence>
<feature type="transmembrane region" description="Helical" evidence="5">
    <location>
        <begin position="113"/>
        <end position="133"/>
    </location>
</feature>
<dbReference type="CDD" id="cd06261">
    <property type="entry name" value="TM_PBP2"/>
    <property type="match status" value="1"/>
</dbReference>
<dbReference type="InterPro" id="IPR011864">
    <property type="entry name" value="Phosphate_PstC"/>
</dbReference>
<feature type="transmembrane region" description="Helical" evidence="5">
    <location>
        <begin position="264"/>
        <end position="284"/>
    </location>
</feature>
<keyword evidence="2 5" id="KW-0812">Transmembrane</keyword>
<dbReference type="PANTHER" id="PTHR42727">
    <property type="entry name" value="PHOSPHATE TRANSPORT SYSTEM PERMEASE PROTEIN"/>
    <property type="match status" value="1"/>
</dbReference>
<dbReference type="Pfam" id="PF00528">
    <property type="entry name" value="BPD_transp_1"/>
    <property type="match status" value="1"/>
</dbReference>
<evidence type="ECO:0000256" key="6">
    <source>
        <dbReference type="RuleBase" id="RU363054"/>
    </source>
</evidence>
<dbReference type="InterPro" id="IPR035906">
    <property type="entry name" value="MetI-like_sf"/>
</dbReference>
<keyword evidence="3 5" id="KW-1133">Transmembrane helix</keyword>
<dbReference type="SUPFAM" id="SSF161098">
    <property type="entry name" value="MetI-like"/>
    <property type="match status" value="1"/>
</dbReference>
<evidence type="ECO:0000313" key="8">
    <source>
        <dbReference type="EMBL" id="NIR74826.1"/>
    </source>
</evidence>
<comment type="caution">
    <text evidence="8">The sequence shown here is derived from an EMBL/GenBank/DDBJ whole genome shotgun (WGS) entry which is preliminary data.</text>
</comment>
<proteinExistence type="inferred from homology"/>
<keyword evidence="4 5" id="KW-0472">Membrane</keyword>
<keyword evidence="6" id="KW-1003">Cell membrane</keyword>
<evidence type="ECO:0000256" key="2">
    <source>
        <dbReference type="ARBA" id="ARBA00022692"/>
    </source>
</evidence>
<dbReference type="NCBIfam" id="TIGR02138">
    <property type="entry name" value="phosphate_pstC"/>
    <property type="match status" value="1"/>
</dbReference>
<dbReference type="GO" id="GO:0005886">
    <property type="term" value="C:plasma membrane"/>
    <property type="evidence" value="ECO:0007669"/>
    <property type="project" value="UniProtKB-SubCell"/>
</dbReference>
<evidence type="ECO:0000256" key="3">
    <source>
        <dbReference type="ARBA" id="ARBA00022989"/>
    </source>
</evidence>
<reference evidence="8 9" key="1">
    <citation type="submission" date="2020-01" db="EMBL/GenBank/DDBJ databases">
        <title>Genomes assembled from Gulf of Kutch pelagic sediment metagenomes.</title>
        <authorList>
            <person name="Chandrashekar M."/>
            <person name="Mahajan M.S."/>
            <person name="Dave K.J."/>
            <person name="Vatsa P."/>
            <person name="Nathani N.M."/>
        </authorList>
    </citation>
    <scope>NUCLEOTIDE SEQUENCE [LARGE SCALE GENOMIC DNA]</scope>
    <source>
        <strain evidence="8">KS3-K002</strain>
    </source>
</reference>
<dbReference type="InterPro" id="IPR000515">
    <property type="entry name" value="MetI-like"/>
</dbReference>
<dbReference type="GO" id="GO:0006817">
    <property type="term" value="P:phosphate ion transport"/>
    <property type="evidence" value="ECO:0007669"/>
    <property type="project" value="UniProtKB-KW"/>
</dbReference>
<keyword evidence="6" id="KW-0592">Phosphate transport</keyword>
<evidence type="ECO:0000259" key="7">
    <source>
        <dbReference type="PROSITE" id="PS50928"/>
    </source>
</evidence>
<feature type="transmembrane region" description="Helical" evidence="5">
    <location>
        <begin position="16"/>
        <end position="38"/>
    </location>
</feature>
<dbReference type="EMBL" id="JAACAK010000049">
    <property type="protein sequence ID" value="NIR74826.1"/>
    <property type="molecule type" value="Genomic_DNA"/>
</dbReference>
<gene>
    <name evidence="8" type="primary">pstC</name>
    <name evidence="8" type="ORF">GWO12_06895</name>
</gene>
<comment type="function">
    <text evidence="6">Part of the binding-protein-dependent transport system for phosphate; probably responsible for the translocation of the substrate across the membrane.</text>
</comment>
<evidence type="ECO:0000256" key="4">
    <source>
        <dbReference type="ARBA" id="ARBA00023136"/>
    </source>
</evidence>
<feature type="domain" description="ABC transmembrane type-1" evidence="7">
    <location>
        <begin position="73"/>
        <end position="285"/>
    </location>
</feature>
<feature type="transmembrane region" description="Helical" evidence="5">
    <location>
        <begin position="197"/>
        <end position="218"/>
    </location>
</feature>
<feature type="transmembrane region" description="Helical" evidence="5">
    <location>
        <begin position="145"/>
        <end position="167"/>
    </location>
</feature>
<accession>A0AAE4Z9V4</accession>
<evidence type="ECO:0000256" key="1">
    <source>
        <dbReference type="ARBA" id="ARBA00004651"/>
    </source>
</evidence>
<dbReference type="Gene3D" id="1.10.3720.10">
    <property type="entry name" value="MetI-like"/>
    <property type="match status" value="1"/>
</dbReference>
<organism evidence="8 9">
    <name type="scientific">Candidatus Kutchimonas denitrificans</name>
    <dbReference type="NCBI Taxonomy" id="3056748"/>
    <lineage>
        <taxon>Bacteria</taxon>
        <taxon>Pseudomonadati</taxon>
        <taxon>Gemmatimonadota</taxon>
        <taxon>Gemmatimonadia</taxon>
        <taxon>Candidatus Palauibacterales</taxon>
        <taxon>Candidatus Palauibacteraceae</taxon>
        <taxon>Candidatus Kutchimonas</taxon>
    </lineage>
</organism>
<comment type="subcellular location">
    <subcellularLocation>
        <location evidence="1 5">Cell membrane</location>
        <topology evidence="1 5">Multi-pass membrane protein</topology>
    </subcellularLocation>
</comment>